<dbReference type="CDD" id="cd15482">
    <property type="entry name" value="Sialidase_non-viral"/>
    <property type="match status" value="1"/>
</dbReference>
<accession>A0A6G6WLG6</accession>
<proteinExistence type="predicted"/>
<dbReference type="PANTHER" id="PTHR47199">
    <property type="entry name" value="PHOTOSYSTEM II STABILITY/ASSEMBLY FACTOR HCF136, CHLOROPLASTIC"/>
    <property type="match status" value="1"/>
</dbReference>
<sequence length="338" mass="35802">MTDRATAAAGVRWVDRPTGSDAQFRGLAPVSSKVAWVSGTEGTVLRTTDGGRHWRDVSPGGDSGDLEFRDIEAWDDQHAVVMSIGEGGDSRIYRTGNGGRTWQRTFQNPSKAAFYDCLSFWDRRHGLAMSDPVKGKFRVLVTNDGGRTWAKRPSDGMPAALDGEFGFAASGTCLVTAGKSDAWIASGGAAARVYHSADRGRTWTVTDTPVVRSDAGGIFSLAVRDQRTLVAVGGDFEKPDKTQRTSAFSEDRGLTWQLGGDLHGYRSGAAFLPRTAETGSPSQGVVAVGPTGTDVSYDGAVTWKRVDRGSLDAVECTADGACWGSGSDGRVAVLRGLG</sequence>
<dbReference type="EMBL" id="CP049257">
    <property type="protein sequence ID" value="QIG46046.1"/>
    <property type="molecule type" value="Genomic_DNA"/>
</dbReference>
<dbReference type="Gene3D" id="2.130.10.10">
    <property type="entry name" value="YVTN repeat-like/Quinoprotein amine dehydrogenase"/>
    <property type="match status" value="2"/>
</dbReference>
<keyword evidence="2" id="KW-1185">Reference proteome</keyword>
<dbReference type="SUPFAM" id="SSF110296">
    <property type="entry name" value="Oligoxyloglucan reducing end-specific cellobiohydrolase"/>
    <property type="match status" value="1"/>
</dbReference>
<protein>
    <submittedName>
        <fullName evidence="1">Oxidoreductase</fullName>
    </submittedName>
</protein>
<reference evidence="1 2" key="1">
    <citation type="submission" date="2020-02" db="EMBL/GenBank/DDBJ databases">
        <title>Full genome sequence of Nocardioides sp. R-3366.</title>
        <authorList>
            <person name="Im W.-T."/>
        </authorList>
    </citation>
    <scope>NUCLEOTIDE SEQUENCE [LARGE SCALE GENOMIC DNA]</scope>
    <source>
        <strain evidence="1 2">R-3366</strain>
    </source>
</reference>
<dbReference type="PANTHER" id="PTHR47199:SF2">
    <property type="entry name" value="PHOTOSYSTEM II STABILITY_ASSEMBLY FACTOR HCF136, CHLOROPLASTIC"/>
    <property type="match status" value="1"/>
</dbReference>
<dbReference type="KEGG" id="nano:G5V58_17050"/>
<dbReference type="AlphaFoldDB" id="A0A6G6WLG6"/>
<dbReference type="Proteomes" id="UP000502996">
    <property type="component" value="Chromosome"/>
</dbReference>
<organism evidence="1 2">
    <name type="scientific">Nocardioides anomalus</name>
    <dbReference type="NCBI Taxonomy" id="2712223"/>
    <lineage>
        <taxon>Bacteria</taxon>
        <taxon>Bacillati</taxon>
        <taxon>Actinomycetota</taxon>
        <taxon>Actinomycetes</taxon>
        <taxon>Propionibacteriales</taxon>
        <taxon>Nocardioidaceae</taxon>
        <taxon>Nocardioides</taxon>
    </lineage>
</organism>
<evidence type="ECO:0000313" key="1">
    <source>
        <dbReference type="EMBL" id="QIG46046.1"/>
    </source>
</evidence>
<dbReference type="InterPro" id="IPR015943">
    <property type="entry name" value="WD40/YVTN_repeat-like_dom_sf"/>
</dbReference>
<gene>
    <name evidence="1" type="ORF">G5V58_17050</name>
</gene>
<evidence type="ECO:0000313" key="2">
    <source>
        <dbReference type="Proteomes" id="UP000502996"/>
    </source>
</evidence>
<name>A0A6G6WLG6_9ACTN</name>